<keyword evidence="3 5" id="KW-1133">Transmembrane helix</keyword>
<evidence type="ECO:0000256" key="4">
    <source>
        <dbReference type="ARBA" id="ARBA00023136"/>
    </source>
</evidence>
<dbReference type="InterPro" id="IPR050360">
    <property type="entry name" value="MFS_Sugar_Transporters"/>
</dbReference>
<evidence type="ECO:0008006" key="8">
    <source>
        <dbReference type="Google" id="ProtNLM"/>
    </source>
</evidence>
<dbReference type="OrthoDB" id="4366261at2759"/>
<comment type="subcellular location">
    <subcellularLocation>
        <location evidence="1">Membrane</location>
        <topology evidence="1">Multi-pass membrane protein</topology>
    </subcellularLocation>
</comment>
<evidence type="ECO:0000313" key="7">
    <source>
        <dbReference type="Proteomes" id="UP000019478"/>
    </source>
</evidence>
<keyword evidence="2 5" id="KW-0812">Transmembrane</keyword>
<protein>
    <recommendedName>
        <fullName evidence="8">Major facilitator superfamily (MFS) profile domain-containing protein</fullName>
    </recommendedName>
</protein>
<dbReference type="SUPFAM" id="SSF103473">
    <property type="entry name" value="MFS general substrate transporter"/>
    <property type="match status" value="1"/>
</dbReference>
<dbReference type="EMBL" id="AMGY01000011">
    <property type="protein sequence ID" value="EXJ76905.1"/>
    <property type="molecule type" value="Genomic_DNA"/>
</dbReference>
<dbReference type="InterPro" id="IPR005828">
    <property type="entry name" value="MFS_sugar_transport-like"/>
</dbReference>
<dbReference type="HOGENOM" id="CLU_001265_11_1_1"/>
<proteinExistence type="predicted"/>
<accession>W9XHU5</accession>
<evidence type="ECO:0000256" key="2">
    <source>
        <dbReference type="ARBA" id="ARBA00022692"/>
    </source>
</evidence>
<dbReference type="InterPro" id="IPR036259">
    <property type="entry name" value="MFS_trans_sf"/>
</dbReference>
<evidence type="ECO:0000256" key="3">
    <source>
        <dbReference type="ARBA" id="ARBA00022989"/>
    </source>
</evidence>
<keyword evidence="4 5" id="KW-0472">Membrane</keyword>
<dbReference type="PANTHER" id="PTHR48022">
    <property type="entry name" value="PLASTIDIC GLUCOSE TRANSPORTER 4"/>
    <property type="match status" value="1"/>
</dbReference>
<dbReference type="eggNOG" id="KOG0254">
    <property type="taxonomic scope" value="Eukaryota"/>
</dbReference>
<keyword evidence="7" id="KW-1185">Reference proteome</keyword>
<dbReference type="Gene3D" id="1.20.1250.20">
    <property type="entry name" value="MFS general substrate transporter like domains"/>
    <property type="match status" value="1"/>
</dbReference>
<comment type="caution">
    <text evidence="6">The sequence shown here is derived from an EMBL/GenBank/DDBJ whole genome shotgun (WGS) entry which is preliminary data.</text>
</comment>
<evidence type="ECO:0000256" key="1">
    <source>
        <dbReference type="ARBA" id="ARBA00004141"/>
    </source>
</evidence>
<evidence type="ECO:0000313" key="6">
    <source>
        <dbReference type="EMBL" id="EXJ76905.1"/>
    </source>
</evidence>
<dbReference type="AlphaFoldDB" id="W9XHU5"/>
<evidence type="ECO:0000256" key="5">
    <source>
        <dbReference type="SAM" id="Phobius"/>
    </source>
</evidence>
<dbReference type="GeneID" id="19174143"/>
<organism evidence="6 7">
    <name type="scientific">Capronia epimyces CBS 606.96</name>
    <dbReference type="NCBI Taxonomy" id="1182542"/>
    <lineage>
        <taxon>Eukaryota</taxon>
        <taxon>Fungi</taxon>
        <taxon>Dikarya</taxon>
        <taxon>Ascomycota</taxon>
        <taxon>Pezizomycotina</taxon>
        <taxon>Eurotiomycetes</taxon>
        <taxon>Chaetothyriomycetidae</taxon>
        <taxon>Chaetothyriales</taxon>
        <taxon>Herpotrichiellaceae</taxon>
        <taxon>Capronia</taxon>
    </lineage>
</organism>
<dbReference type="Pfam" id="PF00083">
    <property type="entry name" value="Sugar_tr"/>
    <property type="match status" value="1"/>
</dbReference>
<feature type="transmembrane region" description="Helical" evidence="5">
    <location>
        <begin position="38"/>
        <end position="64"/>
    </location>
</feature>
<feature type="transmembrane region" description="Helical" evidence="5">
    <location>
        <begin position="110"/>
        <end position="129"/>
    </location>
</feature>
<feature type="transmembrane region" description="Helical" evidence="5">
    <location>
        <begin position="12"/>
        <end position="32"/>
    </location>
</feature>
<name>W9XHU5_9EURO</name>
<dbReference type="RefSeq" id="XP_007738343.1">
    <property type="nucleotide sequence ID" value="XM_007740153.1"/>
</dbReference>
<dbReference type="GO" id="GO:0005351">
    <property type="term" value="F:carbohydrate:proton symporter activity"/>
    <property type="evidence" value="ECO:0007669"/>
    <property type="project" value="TreeGrafter"/>
</dbReference>
<sequence>MSYAGRRTISLWGTAAMGTMCCIIGILGAVPHHNSGPVWGMCSLMVITNLIYDLTVGPLCFTVLSEASAVKLRGTTIAIANITVTIFSIVFAVGIPYAMDVNGANWGGKLGFLFAGIGVLNVAWCYFFLPETKGRTFEELDLMFQLKLPTRRFKAYQIEGTHVAAKELGKDETTTAPSH</sequence>
<reference evidence="6 7" key="1">
    <citation type="submission" date="2013-03" db="EMBL/GenBank/DDBJ databases">
        <title>The Genome Sequence of Capronia epimyces CBS 606.96.</title>
        <authorList>
            <consortium name="The Broad Institute Genomics Platform"/>
            <person name="Cuomo C."/>
            <person name="de Hoog S."/>
            <person name="Gorbushina A."/>
            <person name="Walker B."/>
            <person name="Young S.K."/>
            <person name="Zeng Q."/>
            <person name="Gargeya S."/>
            <person name="Fitzgerald M."/>
            <person name="Haas B."/>
            <person name="Abouelleil A."/>
            <person name="Allen A.W."/>
            <person name="Alvarado L."/>
            <person name="Arachchi H.M."/>
            <person name="Berlin A.M."/>
            <person name="Chapman S.B."/>
            <person name="Gainer-Dewar J."/>
            <person name="Goldberg J."/>
            <person name="Griggs A."/>
            <person name="Gujja S."/>
            <person name="Hansen M."/>
            <person name="Howarth C."/>
            <person name="Imamovic A."/>
            <person name="Ireland A."/>
            <person name="Larimer J."/>
            <person name="McCowan C."/>
            <person name="Murphy C."/>
            <person name="Pearson M."/>
            <person name="Poon T.W."/>
            <person name="Priest M."/>
            <person name="Roberts A."/>
            <person name="Saif S."/>
            <person name="Shea T."/>
            <person name="Sisk P."/>
            <person name="Sykes S."/>
            <person name="Wortman J."/>
            <person name="Nusbaum C."/>
            <person name="Birren B."/>
        </authorList>
    </citation>
    <scope>NUCLEOTIDE SEQUENCE [LARGE SCALE GENOMIC DNA]</scope>
    <source>
        <strain evidence="6 7">CBS 606.96</strain>
    </source>
</reference>
<dbReference type="Proteomes" id="UP000019478">
    <property type="component" value="Unassembled WGS sequence"/>
</dbReference>
<gene>
    <name evidence="6" type="ORF">A1O3_10062</name>
</gene>
<dbReference type="GO" id="GO:0016020">
    <property type="term" value="C:membrane"/>
    <property type="evidence" value="ECO:0007669"/>
    <property type="project" value="UniProtKB-SubCell"/>
</dbReference>
<dbReference type="PANTHER" id="PTHR48022:SF83">
    <property type="entry name" value="MAJOR FACILITATOR SUPERFAMILY (MFS) PROFILE DOMAIN-CONTAINING PROTEIN"/>
    <property type="match status" value="1"/>
</dbReference>
<feature type="transmembrane region" description="Helical" evidence="5">
    <location>
        <begin position="76"/>
        <end position="98"/>
    </location>
</feature>